<evidence type="ECO:0000313" key="2">
    <source>
        <dbReference type="EMBL" id="GAG62101.1"/>
    </source>
</evidence>
<comment type="caution">
    <text evidence="2">The sequence shown here is derived from an EMBL/GenBank/DDBJ whole genome shotgun (WGS) entry which is preliminary data.</text>
</comment>
<gene>
    <name evidence="2" type="ORF">S01H4_10154</name>
</gene>
<feature type="transmembrane region" description="Helical" evidence="1">
    <location>
        <begin position="12"/>
        <end position="33"/>
    </location>
</feature>
<dbReference type="AlphaFoldDB" id="X1AQC4"/>
<sequence length="92" mass="10834">MNFDFIAKKRILFMLSAIIIVLGLISFLLRWGLDFGKDFKEGTLIEVNFKEPIEIKEIRNILKKNNFTADVIQSMDEKKYQIELFTGEDKKM</sequence>
<name>X1AQC4_9ZZZZ</name>
<keyword evidence="1" id="KW-0812">Transmembrane</keyword>
<keyword evidence="1" id="KW-0472">Membrane</keyword>
<organism evidence="2">
    <name type="scientific">marine sediment metagenome</name>
    <dbReference type="NCBI Taxonomy" id="412755"/>
    <lineage>
        <taxon>unclassified sequences</taxon>
        <taxon>metagenomes</taxon>
        <taxon>ecological metagenomes</taxon>
    </lineage>
</organism>
<proteinExistence type="predicted"/>
<keyword evidence="1" id="KW-1133">Transmembrane helix</keyword>
<evidence type="ECO:0008006" key="3">
    <source>
        <dbReference type="Google" id="ProtNLM"/>
    </source>
</evidence>
<protein>
    <recommendedName>
        <fullName evidence="3">Protein translocase subunit SecF</fullName>
    </recommendedName>
</protein>
<evidence type="ECO:0000256" key="1">
    <source>
        <dbReference type="SAM" id="Phobius"/>
    </source>
</evidence>
<accession>X1AQC4</accession>
<feature type="non-terminal residue" evidence="2">
    <location>
        <position position="92"/>
    </location>
</feature>
<reference evidence="2" key="1">
    <citation type="journal article" date="2014" name="Front. Microbiol.">
        <title>High frequency of phylogenetically diverse reductive dehalogenase-homologous genes in deep subseafloor sedimentary metagenomes.</title>
        <authorList>
            <person name="Kawai M."/>
            <person name="Futagami T."/>
            <person name="Toyoda A."/>
            <person name="Takaki Y."/>
            <person name="Nishi S."/>
            <person name="Hori S."/>
            <person name="Arai W."/>
            <person name="Tsubouchi T."/>
            <person name="Morono Y."/>
            <person name="Uchiyama I."/>
            <person name="Ito T."/>
            <person name="Fujiyama A."/>
            <person name="Inagaki F."/>
            <person name="Takami H."/>
        </authorList>
    </citation>
    <scope>NUCLEOTIDE SEQUENCE</scope>
    <source>
        <strain evidence="2">Expedition CK06-06</strain>
    </source>
</reference>
<dbReference type="EMBL" id="BART01003826">
    <property type="protein sequence ID" value="GAG62101.1"/>
    <property type="molecule type" value="Genomic_DNA"/>
</dbReference>